<feature type="domain" description="Chaplin" evidence="7">
    <location>
        <begin position="90"/>
        <end position="130"/>
    </location>
</feature>
<dbReference type="EMBL" id="FOVH01000004">
    <property type="protein sequence ID" value="SFO15272.1"/>
    <property type="molecule type" value="Genomic_DNA"/>
</dbReference>
<evidence type="ECO:0000313" key="8">
    <source>
        <dbReference type="EMBL" id="SFO15272.1"/>
    </source>
</evidence>
<dbReference type="InParanoid" id="A0A1I5EUR5"/>
<keyword evidence="5" id="KW-0812">Transmembrane</keyword>
<dbReference type="RefSeq" id="WP_083597622.1">
    <property type="nucleotide sequence ID" value="NZ_FOVH01000004.1"/>
</dbReference>
<dbReference type="eggNOG" id="ENOG5033GQX">
    <property type="taxonomic scope" value="Bacteria"/>
</dbReference>
<accession>A0A1I5EUR5</accession>
<keyword evidence="1" id="KW-0964">Secreted</keyword>
<dbReference type="GO" id="GO:0007155">
    <property type="term" value="P:cell adhesion"/>
    <property type="evidence" value="ECO:0007669"/>
    <property type="project" value="UniProtKB-KW"/>
</dbReference>
<evidence type="ECO:0000256" key="1">
    <source>
        <dbReference type="ARBA" id="ARBA00022512"/>
    </source>
</evidence>
<dbReference type="Proteomes" id="UP000183413">
    <property type="component" value="Unassembled WGS sequence"/>
</dbReference>
<keyword evidence="9" id="KW-1185">Reference proteome</keyword>
<feature type="domain" description="Chaplin" evidence="7">
    <location>
        <begin position="38"/>
        <end position="78"/>
    </location>
</feature>
<protein>
    <submittedName>
        <fullName evidence="8">Small secreted domain</fullName>
    </submittedName>
</protein>
<dbReference type="AlphaFoldDB" id="A0A1I5EUR5"/>
<keyword evidence="5" id="KW-1133">Transmembrane helix</keyword>
<evidence type="ECO:0000259" key="7">
    <source>
        <dbReference type="PROSITE" id="PS51884"/>
    </source>
</evidence>
<evidence type="ECO:0000256" key="5">
    <source>
        <dbReference type="SAM" id="Phobius"/>
    </source>
</evidence>
<keyword evidence="3" id="KW-0034">Amyloid</keyword>
<feature type="chain" id="PRO_5010209637" evidence="6">
    <location>
        <begin position="33"/>
        <end position="819"/>
    </location>
</feature>
<keyword evidence="6" id="KW-0732">Signal</keyword>
<name>A0A1I5EUR5_9ACTN</name>
<sequence>MRTWAKGTSRAAVLTAGFVALGVSAIPANAFADVTNGGAGVLSGNQVDVPISAPVDVSGNGAALLGTTHATSRGGVKVRKRGGDGRTSGAHGIASGNQVNAPISLPVNVCGNSAAVLGEADAGCRGGASVGGGGAGGGQRTDGTGGVLAGNQVHAPISIPVNVCGNAVAVAGEAVGGCEGGARVKTGGDTGSGQQTSGIVGVGAGNQADVPISVPVDICGNAVGNAAAACEGGASVRNGGHRTGRQTTTGDLGVIAGNQGNAPVSIPLTVCGNAAAVAGQAGAFCEGGAHARSSSGGDQRTSGVGGILAGNQGNTPVTAPAEVCGNAAAVVGLAGTSCNGQTLVEDSQGSGAKTSGDHGVGGGNQANALVKAPADACGNAAAIVGLASGLCQDGPGYGGYQPYSRTTGTVPAMGGLPSENTLPKADGVRGLTKLVAVPTVDTPRPPAGHQFKGTKNLKAARHGGTTLPKPRPATAIAGEGLDTVHDEPLAVSLLDTQALPGGIGLPKLNARHAGNPGVNGVNGLSHPLPETDGLAEVNAQPAIVGHSQVTDRHTTDALPGVESLSAERRGAGALPGVNGLPKAGGLVALPRTDGLPRLSVLPVGGESLSGERREAGALPGVSGLPHAGGLVALPKADGLSGVRVLPVGGKALLAERRGVGGLPPVSALARVDGLPSLFAVPRTDALVQDGGQKTLVADGALGETVDGVRALVPGGGAAGRPLAAAGSNARSHGTPKLPLRNLPGGRVLPATPVSTDGMLRPGGQVPVTSEIGPVAGVAAKGAAPSGKDSGSVWVLAVSGVLAFAAGTLALARRLRVGRR</sequence>
<evidence type="ECO:0000256" key="3">
    <source>
        <dbReference type="ARBA" id="ARBA00023087"/>
    </source>
</evidence>
<keyword evidence="2" id="KW-0130">Cell adhesion</keyword>
<organism evidence="8 9">
    <name type="scientific">Actinomadura madurae</name>
    <dbReference type="NCBI Taxonomy" id="1993"/>
    <lineage>
        <taxon>Bacteria</taxon>
        <taxon>Bacillati</taxon>
        <taxon>Actinomycetota</taxon>
        <taxon>Actinomycetes</taxon>
        <taxon>Streptosporangiales</taxon>
        <taxon>Thermomonosporaceae</taxon>
        <taxon>Actinomadura</taxon>
    </lineage>
</organism>
<dbReference type="Pfam" id="PF03777">
    <property type="entry name" value="ChpA-C"/>
    <property type="match status" value="6"/>
</dbReference>
<reference evidence="8 9" key="1">
    <citation type="submission" date="2016-10" db="EMBL/GenBank/DDBJ databases">
        <authorList>
            <person name="de Groot N.N."/>
        </authorList>
    </citation>
    <scope>NUCLEOTIDE SEQUENCE [LARGE SCALE GENOMIC DNA]</scope>
    <source>
        <strain evidence="8 9">DSM 43067</strain>
    </source>
</reference>
<evidence type="ECO:0000256" key="6">
    <source>
        <dbReference type="SAM" id="SignalP"/>
    </source>
</evidence>
<feature type="domain" description="Chaplin" evidence="7">
    <location>
        <begin position="199"/>
        <end position="239"/>
    </location>
</feature>
<evidence type="ECO:0000256" key="2">
    <source>
        <dbReference type="ARBA" id="ARBA00022889"/>
    </source>
</evidence>
<feature type="domain" description="Chaplin" evidence="7">
    <location>
        <begin position="251"/>
        <end position="291"/>
    </location>
</feature>
<feature type="domain" description="Chaplin" evidence="7">
    <location>
        <begin position="357"/>
        <end position="397"/>
    </location>
</feature>
<proteinExistence type="predicted"/>
<feature type="domain" description="Chaplin" evidence="7">
    <location>
        <begin position="304"/>
        <end position="344"/>
    </location>
</feature>
<feature type="domain" description="Chaplin" evidence="7">
    <location>
        <begin position="144"/>
        <end position="184"/>
    </location>
</feature>
<evidence type="ECO:0000256" key="4">
    <source>
        <dbReference type="SAM" id="MobiDB-lite"/>
    </source>
</evidence>
<feature type="transmembrane region" description="Helical" evidence="5">
    <location>
        <begin position="792"/>
        <end position="811"/>
    </location>
</feature>
<keyword evidence="1" id="KW-0134">Cell wall</keyword>
<dbReference type="InterPro" id="IPR005528">
    <property type="entry name" value="ChpA-H"/>
</dbReference>
<feature type="signal peptide" evidence="6">
    <location>
        <begin position="1"/>
        <end position="32"/>
    </location>
</feature>
<dbReference type="PROSITE" id="PS51884">
    <property type="entry name" value="CHAPLIN"/>
    <property type="match status" value="7"/>
</dbReference>
<gene>
    <name evidence="8" type="ORF">SAMN04489713_104297</name>
</gene>
<feature type="region of interest" description="Disordered" evidence="4">
    <location>
        <begin position="73"/>
        <end position="95"/>
    </location>
</feature>
<keyword evidence="5" id="KW-0472">Membrane</keyword>
<dbReference type="STRING" id="1993.SAMN04489713_104297"/>
<evidence type="ECO:0000313" key="9">
    <source>
        <dbReference type="Proteomes" id="UP000183413"/>
    </source>
</evidence>